<dbReference type="RefSeq" id="WP_057897578.1">
    <property type="nucleotide sequence ID" value="NZ_CP080764.1"/>
</dbReference>
<protein>
    <submittedName>
        <fullName evidence="8">S8 family peptidase</fullName>
    </submittedName>
    <submittedName>
        <fullName evidence="9">Subtilase family protein</fullName>
    </submittedName>
</protein>
<dbReference type="EMBL" id="FNDE01000066">
    <property type="protein sequence ID" value="SDH81197.1"/>
    <property type="molecule type" value="Genomic_DNA"/>
</dbReference>
<evidence type="ECO:0000256" key="2">
    <source>
        <dbReference type="ARBA" id="ARBA00022670"/>
    </source>
</evidence>
<dbReference type="InterPro" id="IPR023827">
    <property type="entry name" value="Peptidase_S8_Asp-AS"/>
</dbReference>
<dbReference type="GO" id="GO:0004252">
    <property type="term" value="F:serine-type endopeptidase activity"/>
    <property type="evidence" value="ECO:0007669"/>
    <property type="project" value="UniProtKB-UniRule"/>
</dbReference>
<evidence type="ECO:0000256" key="3">
    <source>
        <dbReference type="ARBA" id="ARBA00022723"/>
    </source>
</evidence>
<evidence type="ECO:0000313" key="8">
    <source>
        <dbReference type="EMBL" id="QYY42427.1"/>
    </source>
</evidence>
<dbReference type="InterPro" id="IPR050131">
    <property type="entry name" value="Peptidase_S8_subtilisin-like"/>
</dbReference>
<dbReference type="AlphaFoldDB" id="A0A1G8FGD5"/>
<keyword evidence="3" id="KW-0479">Metal-binding</keyword>
<dbReference type="Pfam" id="PF00082">
    <property type="entry name" value="Peptidase_S8"/>
    <property type="match status" value="1"/>
</dbReference>
<keyword evidence="11" id="KW-1185">Reference proteome</keyword>
<reference evidence="9 10" key="1">
    <citation type="submission" date="2016-10" db="EMBL/GenBank/DDBJ databases">
        <authorList>
            <person name="de Groot N.N."/>
        </authorList>
    </citation>
    <scope>NUCLEOTIDE SEQUENCE [LARGE SCALE GENOMIC DNA]</scope>
    <source>
        <strain evidence="9 10">L 420-91</strain>
    </source>
</reference>
<evidence type="ECO:0000256" key="1">
    <source>
        <dbReference type="ARBA" id="ARBA00011073"/>
    </source>
</evidence>
<evidence type="ECO:0000256" key="5">
    <source>
        <dbReference type="ARBA" id="ARBA00022825"/>
    </source>
</evidence>
<dbReference type="GeneID" id="97142982"/>
<dbReference type="GO" id="GO:0046872">
    <property type="term" value="F:metal ion binding"/>
    <property type="evidence" value="ECO:0007669"/>
    <property type="project" value="UniProtKB-KW"/>
</dbReference>
<dbReference type="PROSITE" id="PS00136">
    <property type="entry name" value="SUBTILASE_ASP"/>
    <property type="match status" value="1"/>
</dbReference>
<dbReference type="InterPro" id="IPR015500">
    <property type="entry name" value="Peptidase_S8_subtilisin-rel"/>
</dbReference>
<keyword evidence="2 6" id="KW-0645">Protease</keyword>
<dbReference type="InterPro" id="IPR036852">
    <property type="entry name" value="Peptidase_S8/S53_dom_sf"/>
</dbReference>
<dbReference type="PROSITE" id="PS51892">
    <property type="entry name" value="SUBTILASE"/>
    <property type="match status" value="1"/>
</dbReference>
<evidence type="ECO:0000313" key="9">
    <source>
        <dbReference type="EMBL" id="SDH81197.1"/>
    </source>
</evidence>
<organism evidence="9 10">
    <name type="scientific">Aneurinibacillus thermoaerophilus</name>
    <dbReference type="NCBI Taxonomy" id="143495"/>
    <lineage>
        <taxon>Bacteria</taxon>
        <taxon>Bacillati</taxon>
        <taxon>Bacillota</taxon>
        <taxon>Bacilli</taxon>
        <taxon>Bacillales</taxon>
        <taxon>Paenibacillaceae</taxon>
        <taxon>Aneurinibacillus group</taxon>
        <taxon>Aneurinibacillus</taxon>
    </lineage>
</organism>
<dbReference type="InterPro" id="IPR022398">
    <property type="entry name" value="Peptidase_S8_His-AS"/>
</dbReference>
<dbReference type="OrthoDB" id="9798386at2"/>
<feature type="domain" description="Peptidase S8/S53" evidence="7">
    <location>
        <begin position="98"/>
        <end position="339"/>
    </location>
</feature>
<dbReference type="SUPFAM" id="SSF52743">
    <property type="entry name" value="Subtilisin-like"/>
    <property type="match status" value="1"/>
</dbReference>
<dbReference type="Gene3D" id="3.40.50.200">
    <property type="entry name" value="Peptidase S8/S53 domain"/>
    <property type="match status" value="1"/>
</dbReference>
<evidence type="ECO:0000256" key="4">
    <source>
        <dbReference type="ARBA" id="ARBA00022801"/>
    </source>
</evidence>
<dbReference type="PANTHER" id="PTHR43806:SF11">
    <property type="entry name" value="CEREVISIN-RELATED"/>
    <property type="match status" value="1"/>
</dbReference>
<dbReference type="Proteomes" id="UP000826616">
    <property type="component" value="Chromosome"/>
</dbReference>
<feature type="active site" description="Charge relay system" evidence="6">
    <location>
        <position position="107"/>
    </location>
</feature>
<dbReference type="Proteomes" id="UP000198956">
    <property type="component" value="Unassembled WGS sequence"/>
</dbReference>
<proteinExistence type="inferred from homology"/>
<keyword evidence="4 6" id="KW-0378">Hydrolase</keyword>
<comment type="similarity">
    <text evidence="1 6">Belongs to the peptidase S8 family.</text>
</comment>
<name>A0A1G8FGD5_ANETH</name>
<reference evidence="8 11" key="2">
    <citation type="submission" date="2021-08" db="EMBL/GenBank/DDBJ databases">
        <title>Complete genome sequence of the strain Aneurinibacillus thermoaerophilus CCM 8960.</title>
        <authorList>
            <person name="Musilova J."/>
            <person name="Kourilova X."/>
            <person name="Pernicova I."/>
            <person name="Bezdicek M."/>
            <person name="Lengerova M."/>
            <person name="Obruca S."/>
            <person name="Sedlar K."/>
        </authorList>
    </citation>
    <scope>NUCLEOTIDE SEQUENCE [LARGE SCALE GENOMIC DNA]</scope>
    <source>
        <strain evidence="8 11">CCM 8960</strain>
    </source>
</reference>
<dbReference type="CDD" id="cd07477">
    <property type="entry name" value="Peptidases_S8_Subtilisin_subset"/>
    <property type="match status" value="1"/>
</dbReference>
<dbReference type="EMBL" id="CP080764">
    <property type="protein sequence ID" value="QYY42427.1"/>
    <property type="molecule type" value="Genomic_DNA"/>
</dbReference>
<dbReference type="GO" id="GO:0006508">
    <property type="term" value="P:proteolysis"/>
    <property type="evidence" value="ECO:0007669"/>
    <property type="project" value="UniProtKB-KW"/>
</dbReference>
<gene>
    <name evidence="8" type="ORF">K3F53_16495</name>
    <name evidence="9" type="ORF">SAMN04489735_10662</name>
</gene>
<dbReference type="PANTHER" id="PTHR43806">
    <property type="entry name" value="PEPTIDASE S8"/>
    <property type="match status" value="1"/>
</dbReference>
<dbReference type="InterPro" id="IPR000209">
    <property type="entry name" value="Peptidase_S8/S53_dom"/>
</dbReference>
<evidence type="ECO:0000313" key="11">
    <source>
        <dbReference type="Proteomes" id="UP000826616"/>
    </source>
</evidence>
<dbReference type="PRINTS" id="PR00723">
    <property type="entry name" value="SUBTILISIN"/>
</dbReference>
<dbReference type="PROSITE" id="PS00137">
    <property type="entry name" value="SUBTILASE_HIS"/>
    <property type="match status" value="1"/>
</dbReference>
<sequence length="348" mass="37790">MAKRYLIHVKANMNQARKVCMKQNGIEILYCHKHFPFIVANVENIKFFSKHPAFSLIEEDIQIRVHRAAPSTFNPSASPIPWNIQAVHAPDAWPKSTGKGVRVGVLDTGIASSHPALRGRVAGGYNIIGQSRNFADDNGHGTHVAGIIAANGRAGGLYGVAPEAQLYGIKVMDRDGNGRISDVIRGIEWAMDNHIQVLNMSLGDRNYNAALEYATRKAHQKGMILVASAGNDGERSGLVDYPARFPWVISVGAVDQEMKRASFSSTRGPVDMMAPGVDIRSSWKSGYRTESGTSMSAAHVSGGAALVLSRHPELNGAKAESYLKRLNKRSRVRKGYGHGLLNLSPLSE</sequence>
<feature type="active site" description="Charge relay system" evidence="6">
    <location>
        <position position="140"/>
    </location>
</feature>
<evidence type="ECO:0000259" key="7">
    <source>
        <dbReference type="Pfam" id="PF00082"/>
    </source>
</evidence>
<keyword evidence="5 6" id="KW-0720">Serine protease</keyword>
<accession>A0A1G8FGD5</accession>
<dbReference type="InterPro" id="IPR034202">
    <property type="entry name" value="Subtilisin_Carlsberg-like"/>
</dbReference>
<feature type="active site" description="Charge relay system" evidence="6">
    <location>
        <position position="294"/>
    </location>
</feature>
<evidence type="ECO:0000313" key="10">
    <source>
        <dbReference type="Proteomes" id="UP000198956"/>
    </source>
</evidence>
<evidence type="ECO:0000256" key="6">
    <source>
        <dbReference type="PROSITE-ProRule" id="PRU01240"/>
    </source>
</evidence>